<feature type="transmembrane region" description="Helical" evidence="7">
    <location>
        <begin position="201"/>
        <end position="219"/>
    </location>
</feature>
<feature type="transmembrane region" description="Helical" evidence="7">
    <location>
        <begin position="74"/>
        <end position="97"/>
    </location>
</feature>
<sequence length="231" mass="25429">MENLSALFINYHPIQATIALASFNVLQLLQNLLHNYGYAAIILLIMIESAGIPLPGETMLLLASFYVAAYHDLSLPLVIACAIIGAIIGDNIGYLIGRTGGKAFVDRYGHYIFLKPERVKKAEDFFAKHGNKTVFLGRFVAVLRAWAAFLAGVNKMHWPTFLLYNAAGGILWSATFGLLGYFAGKIFHDNFSQVERLAGNLSWVLAIVIILGAIVAFLIHKKRKNAPQQHG</sequence>
<dbReference type="PANTHER" id="PTHR42709:SF6">
    <property type="entry name" value="UNDECAPRENYL PHOSPHATE TRANSPORTER A"/>
    <property type="match status" value="1"/>
</dbReference>
<comment type="subcellular location">
    <subcellularLocation>
        <location evidence="1">Cell membrane</location>
        <topology evidence="1">Multi-pass membrane protein</topology>
    </subcellularLocation>
</comment>
<evidence type="ECO:0000256" key="1">
    <source>
        <dbReference type="ARBA" id="ARBA00004651"/>
    </source>
</evidence>
<dbReference type="Proteomes" id="UP000287171">
    <property type="component" value="Unassembled WGS sequence"/>
</dbReference>
<dbReference type="RefSeq" id="WP_126625286.1">
    <property type="nucleotide sequence ID" value="NZ_BIFT01000001.1"/>
</dbReference>
<feature type="transmembrane region" description="Helical" evidence="7">
    <location>
        <begin position="161"/>
        <end position="181"/>
    </location>
</feature>
<keyword evidence="6 7" id="KW-0472">Membrane</keyword>
<keyword evidence="4 7" id="KW-0812">Transmembrane</keyword>
<gene>
    <name evidence="9" type="ORF">KDA_00740</name>
</gene>
<reference evidence="10" key="1">
    <citation type="submission" date="2018-12" db="EMBL/GenBank/DDBJ databases">
        <title>Tengunoibacter tsumagoiensis gen. nov., sp. nov., Dictyobacter kobayashii sp. nov., D. alpinus sp. nov., and D. joshuensis sp. nov. and description of Dictyobacteraceae fam. nov. within the order Ktedonobacterales isolated from Tengu-no-mugimeshi.</title>
        <authorList>
            <person name="Wang C.M."/>
            <person name="Zheng Y."/>
            <person name="Sakai Y."/>
            <person name="Toyoda A."/>
            <person name="Minakuchi Y."/>
            <person name="Abe K."/>
            <person name="Yokota A."/>
            <person name="Yabe S."/>
        </authorList>
    </citation>
    <scope>NUCLEOTIDE SEQUENCE [LARGE SCALE GENOMIC DNA]</scope>
    <source>
        <strain evidence="10">Uno16</strain>
    </source>
</reference>
<keyword evidence="5 7" id="KW-1133">Transmembrane helix</keyword>
<evidence type="ECO:0000313" key="9">
    <source>
        <dbReference type="EMBL" id="GCE24590.1"/>
    </source>
</evidence>
<evidence type="ECO:0000256" key="6">
    <source>
        <dbReference type="ARBA" id="ARBA00023136"/>
    </source>
</evidence>
<organism evidence="9 10">
    <name type="scientific">Dictyobacter alpinus</name>
    <dbReference type="NCBI Taxonomy" id="2014873"/>
    <lineage>
        <taxon>Bacteria</taxon>
        <taxon>Bacillati</taxon>
        <taxon>Chloroflexota</taxon>
        <taxon>Ktedonobacteria</taxon>
        <taxon>Ktedonobacterales</taxon>
        <taxon>Dictyobacteraceae</taxon>
        <taxon>Dictyobacter</taxon>
    </lineage>
</organism>
<dbReference type="Pfam" id="PF09335">
    <property type="entry name" value="VTT_dom"/>
    <property type="match status" value="1"/>
</dbReference>
<dbReference type="AlphaFoldDB" id="A0A402AZR1"/>
<keyword evidence="10" id="KW-1185">Reference proteome</keyword>
<comment type="similarity">
    <text evidence="2">Belongs to the DedA family.</text>
</comment>
<feature type="domain" description="VTT" evidence="8">
    <location>
        <begin position="54"/>
        <end position="181"/>
    </location>
</feature>
<dbReference type="PANTHER" id="PTHR42709">
    <property type="entry name" value="ALKALINE PHOSPHATASE LIKE PROTEIN"/>
    <property type="match status" value="1"/>
</dbReference>
<evidence type="ECO:0000256" key="7">
    <source>
        <dbReference type="SAM" id="Phobius"/>
    </source>
</evidence>
<keyword evidence="3" id="KW-1003">Cell membrane</keyword>
<evidence type="ECO:0000259" key="8">
    <source>
        <dbReference type="Pfam" id="PF09335"/>
    </source>
</evidence>
<dbReference type="GO" id="GO:0005886">
    <property type="term" value="C:plasma membrane"/>
    <property type="evidence" value="ECO:0007669"/>
    <property type="project" value="UniProtKB-SubCell"/>
</dbReference>
<dbReference type="EMBL" id="BIFT01000001">
    <property type="protein sequence ID" value="GCE24590.1"/>
    <property type="molecule type" value="Genomic_DNA"/>
</dbReference>
<evidence type="ECO:0000256" key="4">
    <source>
        <dbReference type="ARBA" id="ARBA00022692"/>
    </source>
</evidence>
<dbReference type="InterPro" id="IPR051311">
    <property type="entry name" value="DedA_domain"/>
</dbReference>
<comment type="caution">
    <text evidence="9">The sequence shown here is derived from an EMBL/GenBank/DDBJ whole genome shotgun (WGS) entry which is preliminary data.</text>
</comment>
<proteinExistence type="inferred from homology"/>
<protein>
    <recommendedName>
        <fullName evidence="8">VTT domain-containing protein</fullName>
    </recommendedName>
</protein>
<dbReference type="InterPro" id="IPR032816">
    <property type="entry name" value="VTT_dom"/>
</dbReference>
<evidence type="ECO:0000256" key="3">
    <source>
        <dbReference type="ARBA" id="ARBA00022475"/>
    </source>
</evidence>
<accession>A0A402AZR1</accession>
<dbReference type="OrthoDB" id="9813426at2"/>
<evidence type="ECO:0000313" key="10">
    <source>
        <dbReference type="Proteomes" id="UP000287171"/>
    </source>
</evidence>
<evidence type="ECO:0000256" key="2">
    <source>
        <dbReference type="ARBA" id="ARBA00010792"/>
    </source>
</evidence>
<name>A0A402AZR1_9CHLR</name>
<feature type="transmembrane region" description="Helical" evidence="7">
    <location>
        <begin position="12"/>
        <end position="29"/>
    </location>
</feature>
<evidence type="ECO:0000256" key="5">
    <source>
        <dbReference type="ARBA" id="ARBA00022989"/>
    </source>
</evidence>
<feature type="transmembrane region" description="Helical" evidence="7">
    <location>
        <begin position="36"/>
        <end position="54"/>
    </location>
</feature>